<dbReference type="InterPro" id="IPR051801">
    <property type="entry name" value="GH28_Enzymes"/>
</dbReference>
<dbReference type="GO" id="GO:0005975">
    <property type="term" value="P:carbohydrate metabolic process"/>
    <property type="evidence" value="ECO:0007669"/>
    <property type="project" value="InterPro"/>
</dbReference>
<reference evidence="5 6" key="1">
    <citation type="submission" date="2016-10" db="EMBL/GenBank/DDBJ databases">
        <authorList>
            <person name="de Groot N.N."/>
        </authorList>
    </citation>
    <scope>NUCLEOTIDE SEQUENCE [LARGE SCALE GENOMIC DNA]</scope>
    <source>
        <strain evidence="5 6">CGMCC 1.9157</strain>
    </source>
</reference>
<evidence type="ECO:0000256" key="3">
    <source>
        <dbReference type="ARBA" id="ARBA00023295"/>
    </source>
</evidence>
<dbReference type="InterPro" id="IPR012334">
    <property type="entry name" value="Pectin_lyas_fold"/>
</dbReference>
<comment type="similarity">
    <text evidence="1 4">Belongs to the glycosyl hydrolase 28 family.</text>
</comment>
<evidence type="ECO:0000256" key="1">
    <source>
        <dbReference type="ARBA" id="ARBA00008834"/>
    </source>
</evidence>
<organism evidence="5 6">
    <name type="scientific">Cohaesibacter marisflavi</name>
    <dbReference type="NCBI Taxonomy" id="655353"/>
    <lineage>
        <taxon>Bacteria</taxon>
        <taxon>Pseudomonadati</taxon>
        <taxon>Pseudomonadota</taxon>
        <taxon>Alphaproteobacteria</taxon>
        <taxon>Hyphomicrobiales</taxon>
        <taxon>Cohaesibacteraceae</taxon>
    </lineage>
</organism>
<dbReference type="RefSeq" id="WP_090067917.1">
    <property type="nucleotide sequence ID" value="NZ_FOVR01000001.1"/>
</dbReference>
<dbReference type="SMART" id="SM00710">
    <property type="entry name" value="PbH1"/>
    <property type="match status" value="4"/>
</dbReference>
<dbReference type="InterPro" id="IPR011050">
    <property type="entry name" value="Pectin_lyase_fold/virulence"/>
</dbReference>
<proteinExistence type="inferred from homology"/>
<keyword evidence="3 4" id="KW-0326">Glycosidase</keyword>
<dbReference type="Proteomes" id="UP000199236">
    <property type="component" value="Unassembled WGS sequence"/>
</dbReference>
<dbReference type="Gene3D" id="2.160.20.10">
    <property type="entry name" value="Single-stranded right-handed beta-helix, Pectin lyase-like"/>
    <property type="match status" value="1"/>
</dbReference>
<protein>
    <submittedName>
        <fullName evidence="5">Polygalacturonase</fullName>
    </submittedName>
</protein>
<dbReference type="OrthoDB" id="9795222at2"/>
<dbReference type="InterPro" id="IPR006626">
    <property type="entry name" value="PbH1"/>
</dbReference>
<dbReference type="PROSITE" id="PS00502">
    <property type="entry name" value="POLYGALACTURONASE"/>
    <property type="match status" value="1"/>
</dbReference>
<name>A0A1I4ZRV7_9HYPH</name>
<evidence type="ECO:0000313" key="6">
    <source>
        <dbReference type="Proteomes" id="UP000199236"/>
    </source>
</evidence>
<evidence type="ECO:0000256" key="4">
    <source>
        <dbReference type="RuleBase" id="RU361169"/>
    </source>
</evidence>
<dbReference type="SUPFAM" id="SSF51126">
    <property type="entry name" value="Pectin lyase-like"/>
    <property type="match status" value="1"/>
</dbReference>
<evidence type="ECO:0000313" key="5">
    <source>
        <dbReference type="EMBL" id="SFN52719.1"/>
    </source>
</evidence>
<accession>A0A1I4ZRV7</accession>
<evidence type="ECO:0000256" key="2">
    <source>
        <dbReference type="ARBA" id="ARBA00022801"/>
    </source>
</evidence>
<dbReference type="EMBL" id="FOVR01000001">
    <property type="protein sequence ID" value="SFN52719.1"/>
    <property type="molecule type" value="Genomic_DNA"/>
</dbReference>
<dbReference type="InterPro" id="IPR000743">
    <property type="entry name" value="Glyco_hydro_28"/>
</dbReference>
<dbReference type="PANTHER" id="PTHR31339:SF9">
    <property type="entry name" value="PLASMIN AND FIBRONECTIN-BINDING PROTEIN A"/>
    <property type="match status" value="1"/>
</dbReference>
<sequence length="505" mass="55191">MMTITASAITARTVALCLNPDGKARFFLPQKSHWTLYKTGEIVRSGETDRVITFIDCLDPATQYVFEVDTGESFTFTTAECAGRVDIRDFGARTEAANNGAAIAAALASVPVGGALAIPEGRWQTGPLFLKSDMTLHLEPGATLVFITDRDQIPILPAHTAQGDMLGSWEGLPDACYASIVTAIGCTNLEITGSGTLDGAGAEGDWWSWPKERRNGARRARTLFLNNCEAVTVSGITVQNSPSWTVHPLYCHDIEFVALAIKNPADSPNTDGLDPECCSDVLLEGIHFTVGDDCIAIKACKRGDDGSDDHIRPCEHITVRHCYMERGHGAVVIGSEMSGSVRHVTVEHCEFLGTDRGLRLKTRRGRGGEIAHVRCRNIIMQEVHSAIVANCFYFCDHDGRSEWVQSRAPYPVDASTPSIHDIEISDLVIRDVRVVIGAFYGLPEMPIRSVSINNIHASFDNSTEGDVPVMALQVPTCHHVGFSTEFAELNFQNEHEYFPLSIEKE</sequence>
<gene>
    <name evidence="5" type="ORF">SAMN04488056_101187</name>
</gene>
<dbReference type="PANTHER" id="PTHR31339">
    <property type="entry name" value="PECTIN LYASE-RELATED"/>
    <property type="match status" value="1"/>
</dbReference>
<dbReference type="Pfam" id="PF00295">
    <property type="entry name" value="Glyco_hydro_28"/>
    <property type="match status" value="1"/>
</dbReference>
<dbReference type="AlphaFoldDB" id="A0A1I4ZRV7"/>
<keyword evidence="6" id="KW-1185">Reference proteome</keyword>
<dbReference type="GO" id="GO:0004650">
    <property type="term" value="F:polygalacturonase activity"/>
    <property type="evidence" value="ECO:0007669"/>
    <property type="project" value="InterPro"/>
</dbReference>
<dbReference type="STRING" id="655353.SAMN04488056_101187"/>
<keyword evidence="2 4" id="KW-0378">Hydrolase</keyword>